<keyword evidence="4 8" id="KW-0540">Nuclease</keyword>
<dbReference type="Pfam" id="PF00149">
    <property type="entry name" value="Metallophos"/>
    <property type="match status" value="1"/>
</dbReference>
<evidence type="ECO:0000259" key="9">
    <source>
        <dbReference type="Pfam" id="PF00149"/>
    </source>
</evidence>
<dbReference type="Gene3D" id="3.60.21.10">
    <property type="match status" value="1"/>
</dbReference>
<keyword evidence="12" id="KW-1185">Reference proteome</keyword>
<dbReference type="InterPro" id="IPR050535">
    <property type="entry name" value="DNA_Repair-Maintenance_Comp"/>
</dbReference>
<proteinExistence type="inferred from homology"/>
<dbReference type="PANTHER" id="PTHR30337">
    <property type="entry name" value="COMPONENT OF ATP-DEPENDENT DSDNA EXONUCLEASE"/>
    <property type="match status" value="1"/>
</dbReference>
<feature type="domain" description="Nuclease SbcCD subunit D C-terminal" evidence="10">
    <location>
        <begin position="272"/>
        <end position="358"/>
    </location>
</feature>
<dbReference type="GO" id="GO:0008408">
    <property type="term" value="F:3'-5' exonuclease activity"/>
    <property type="evidence" value="ECO:0007669"/>
    <property type="project" value="InterPro"/>
</dbReference>
<dbReference type="GO" id="GO:0004519">
    <property type="term" value="F:endonuclease activity"/>
    <property type="evidence" value="ECO:0007669"/>
    <property type="project" value="UniProtKB-KW"/>
</dbReference>
<keyword evidence="8" id="KW-0235">DNA replication</keyword>
<dbReference type="Pfam" id="PF12320">
    <property type="entry name" value="SbcD_C"/>
    <property type="match status" value="1"/>
</dbReference>
<organism evidence="11 12">
    <name type="scientific">Litchfieldia salsa</name>
    <dbReference type="NCBI Taxonomy" id="930152"/>
    <lineage>
        <taxon>Bacteria</taxon>
        <taxon>Bacillati</taxon>
        <taxon>Bacillota</taxon>
        <taxon>Bacilli</taxon>
        <taxon>Bacillales</taxon>
        <taxon>Bacillaceae</taxon>
        <taxon>Litchfieldia</taxon>
    </lineage>
</organism>
<evidence type="ECO:0000313" key="12">
    <source>
        <dbReference type="Proteomes" id="UP000199159"/>
    </source>
</evidence>
<dbReference type="STRING" id="930152.SAMN05216565_103398"/>
<name>A0A1H0TCY4_9BACI</name>
<evidence type="ECO:0000256" key="3">
    <source>
        <dbReference type="ARBA" id="ARBA00013365"/>
    </source>
</evidence>
<dbReference type="AlphaFoldDB" id="A0A1H0TCY4"/>
<comment type="similarity">
    <text evidence="1 8">Belongs to the SbcD family.</text>
</comment>
<dbReference type="GO" id="GO:0006310">
    <property type="term" value="P:DNA recombination"/>
    <property type="evidence" value="ECO:0007669"/>
    <property type="project" value="UniProtKB-KW"/>
</dbReference>
<evidence type="ECO:0000256" key="6">
    <source>
        <dbReference type="ARBA" id="ARBA00022839"/>
    </source>
</evidence>
<keyword evidence="6 8" id="KW-0269">Exonuclease</keyword>
<dbReference type="RefSeq" id="WP_090852342.1">
    <property type="nucleotide sequence ID" value="NZ_FNJU01000003.1"/>
</dbReference>
<dbReference type="InterPro" id="IPR026843">
    <property type="entry name" value="SbcD_C"/>
</dbReference>
<dbReference type="EMBL" id="FNJU01000003">
    <property type="protein sequence ID" value="SDP51376.1"/>
    <property type="molecule type" value="Genomic_DNA"/>
</dbReference>
<evidence type="ECO:0000256" key="4">
    <source>
        <dbReference type="ARBA" id="ARBA00022722"/>
    </source>
</evidence>
<dbReference type="InterPro" id="IPR041796">
    <property type="entry name" value="Mre11_N"/>
</dbReference>
<evidence type="ECO:0000256" key="7">
    <source>
        <dbReference type="ARBA" id="ARBA00023172"/>
    </source>
</evidence>
<keyword evidence="5 8" id="KW-0378">Hydrolase</keyword>
<comment type="function">
    <text evidence="8">SbcCD cleaves DNA hairpin structures. These structures can inhibit DNA replication and are intermediates in certain DNA recombination reactions. The complex acts as a 3'-&gt;5' double strand exonuclease that can open hairpins. It also has a 5' single-strand endonuclease activity.</text>
</comment>
<dbReference type="OrthoDB" id="9773856at2"/>
<evidence type="ECO:0000256" key="2">
    <source>
        <dbReference type="ARBA" id="ARBA00011322"/>
    </source>
</evidence>
<dbReference type="InterPro" id="IPR004843">
    <property type="entry name" value="Calcineurin-like_PHP"/>
</dbReference>
<dbReference type="InterPro" id="IPR029052">
    <property type="entry name" value="Metallo-depent_PP-like"/>
</dbReference>
<dbReference type="NCBIfam" id="TIGR00619">
    <property type="entry name" value="sbcd"/>
    <property type="match status" value="1"/>
</dbReference>
<gene>
    <name evidence="8" type="primary">sbcD</name>
    <name evidence="11" type="ORF">SAMN05216565_103398</name>
</gene>
<comment type="subunit">
    <text evidence="2 8">Heterodimer of SbcC and SbcD.</text>
</comment>
<dbReference type="SUPFAM" id="SSF56300">
    <property type="entry name" value="Metallo-dependent phosphatases"/>
    <property type="match status" value="1"/>
</dbReference>
<evidence type="ECO:0000256" key="8">
    <source>
        <dbReference type="RuleBase" id="RU363069"/>
    </source>
</evidence>
<accession>A0A1H0TCY4</accession>
<dbReference type="Proteomes" id="UP000199159">
    <property type="component" value="Unassembled WGS sequence"/>
</dbReference>
<sequence>MKFFHTADWHLGKLVQGIYMTEDQEYVLQQFINEVEKEKPDAVIIAGDLYDRAVPPTEAVHLLDKTLEKIVIDLNIPVLAVAGNHDSPGRLHFGSKIMKNNGYYVQGQVNKEVDPIILNDEHGEVHFHLIPYTDPSIIRHLFNDEEIRTHNDAMKKLTQNIVSNLNKTARHVLIGHAFVTPHGEEKENTSDSERPLAIGGAEHVNAGFFKDFHYTALGHLHQAHFVLNESIRYSGSPLKYSISEENHKKGFLIVELDSIGNVSVEKRILTPKRNLRTIEATIAELITHERNDDYVFVRLLDETPVLSPMEKIRSVYPNAMHVERKIPVVQMNQSDSAGKVERHKMDDLTLFKAFYEEVKGSEVSTETEEIFKEILQEFLIEENVLVKPEFKQPVTKK</sequence>
<evidence type="ECO:0000256" key="5">
    <source>
        <dbReference type="ARBA" id="ARBA00022801"/>
    </source>
</evidence>
<dbReference type="InterPro" id="IPR004593">
    <property type="entry name" value="SbcD"/>
</dbReference>
<evidence type="ECO:0000256" key="1">
    <source>
        <dbReference type="ARBA" id="ARBA00010555"/>
    </source>
</evidence>
<evidence type="ECO:0000259" key="10">
    <source>
        <dbReference type="Pfam" id="PF12320"/>
    </source>
</evidence>
<keyword evidence="7 8" id="KW-0233">DNA recombination</keyword>
<dbReference type="CDD" id="cd00840">
    <property type="entry name" value="MPP_Mre11_N"/>
    <property type="match status" value="1"/>
</dbReference>
<evidence type="ECO:0000313" key="11">
    <source>
        <dbReference type="EMBL" id="SDP51376.1"/>
    </source>
</evidence>
<reference evidence="12" key="1">
    <citation type="submission" date="2016-10" db="EMBL/GenBank/DDBJ databases">
        <authorList>
            <person name="Varghese N."/>
            <person name="Submissions S."/>
        </authorList>
    </citation>
    <scope>NUCLEOTIDE SEQUENCE [LARGE SCALE GENOMIC DNA]</scope>
    <source>
        <strain evidence="12">IBRC-M10078</strain>
    </source>
</reference>
<dbReference type="PANTHER" id="PTHR30337:SF0">
    <property type="entry name" value="NUCLEASE SBCCD SUBUNIT D"/>
    <property type="match status" value="1"/>
</dbReference>
<dbReference type="GO" id="GO:0006260">
    <property type="term" value="P:DNA replication"/>
    <property type="evidence" value="ECO:0007669"/>
    <property type="project" value="UniProtKB-KW"/>
</dbReference>
<feature type="domain" description="Calcineurin-like phosphoesterase" evidence="9">
    <location>
        <begin position="1"/>
        <end position="222"/>
    </location>
</feature>
<protein>
    <recommendedName>
        <fullName evidence="3 8">Nuclease SbcCD subunit D</fullName>
    </recommendedName>
</protein>
<keyword evidence="8" id="KW-0255">Endonuclease</keyword>